<protein>
    <submittedName>
        <fullName evidence="1">Uncharacterized protein</fullName>
    </submittedName>
</protein>
<proteinExistence type="predicted"/>
<dbReference type="AlphaFoldDB" id="X0RJ03"/>
<dbReference type="EMBL" id="BARS01006438">
    <property type="protein sequence ID" value="GAF68758.1"/>
    <property type="molecule type" value="Genomic_DNA"/>
</dbReference>
<sequence>MIVPIAPFSPKNAVGAKRQSIGEINKITSITKNAKSNPKSRGAITRPGLMLTPKVVIRLGNTKSIGTKAMANTARITRPTIRLTRKKVKNLGFVFWKDSPRLNFPVFRKSLKRLYLIPAKIASIKVTTIINTINKSPIAPIEPVMKDGFDKRVTMFSMPPAAVIGPRKARNPMKTKTMAISPVITPSIRRTIKKYSHMDQLSVCLKDSDIVSTKPGILNSS</sequence>
<evidence type="ECO:0000313" key="1">
    <source>
        <dbReference type="EMBL" id="GAF68758.1"/>
    </source>
</evidence>
<comment type="caution">
    <text evidence="1">The sequence shown here is derived from an EMBL/GenBank/DDBJ whole genome shotgun (WGS) entry which is preliminary data.</text>
</comment>
<reference evidence="1" key="1">
    <citation type="journal article" date="2014" name="Front. Microbiol.">
        <title>High frequency of phylogenetically diverse reductive dehalogenase-homologous genes in deep subseafloor sedimentary metagenomes.</title>
        <authorList>
            <person name="Kawai M."/>
            <person name="Futagami T."/>
            <person name="Toyoda A."/>
            <person name="Takaki Y."/>
            <person name="Nishi S."/>
            <person name="Hori S."/>
            <person name="Arai W."/>
            <person name="Tsubouchi T."/>
            <person name="Morono Y."/>
            <person name="Uchiyama I."/>
            <person name="Ito T."/>
            <person name="Fujiyama A."/>
            <person name="Inagaki F."/>
            <person name="Takami H."/>
        </authorList>
    </citation>
    <scope>NUCLEOTIDE SEQUENCE</scope>
    <source>
        <strain evidence="1">Expedition CK06-06</strain>
    </source>
</reference>
<gene>
    <name evidence="1" type="ORF">S01H1_12531</name>
</gene>
<name>X0RJ03_9ZZZZ</name>
<accession>X0RJ03</accession>
<organism evidence="1">
    <name type="scientific">marine sediment metagenome</name>
    <dbReference type="NCBI Taxonomy" id="412755"/>
    <lineage>
        <taxon>unclassified sequences</taxon>
        <taxon>metagenomes</taxon>
        <taxon>ecological metagenomes</taxon>
    </lineage>
</organism>